<gene>
    <name evidence="1" type="ORF">CLIB1444_02S02828</name>
</gene>
<organism evidence="1 2">
    <name type="scientific">[Candida] jaroonii</name>
    <dbReference type="NCBI Taxonomy" id="467808"/>
    <lineage>
        <taxon>Eukaryota</taxon>
        <taxon>Fungi</taxon>
        <taxon>Dikarya</taxon>
        <taxon>Ascomycota</taxon>
        <taxon>Saccharomycotina</taxon>
        <taxon>Pichiomycetes</taxon>
        <taxon>Debaryomycetaceae</taxon>
        <taxon>Yamadazyma</taxon>
    </lineage>
</organism>
<sequence length="955" mass="112285">MIDYDDGEANLLNFYGLSTIHPTELADLNISSQDPIDVDDEKIKSLTVDEQFQMLNSLVKENHIDQSYHNDVEDPFRGGNTNVVKELIDNRIISSENDPDVNKYLISSREFNSTKFLTTIHKDTPIEQLVEYLKFLQKNIESQQGELKYVINDNFLKFIDCKDSIDEILGNFKKSKTRAQQELENARVFNPSRVKNLEKDNKFLISGLEDSIKNLTTATSILIRPIMDNENKELKISRIIEFVKTNKILFDLPSKLMAAVTNQNHEEIIDSLTLYSKHKRTIIEEQKFKLNNLKQQTRDEKKHQELKDYHKSVNTLLNRIFNQVDNIIEVYKKSIYNELLSFDNDLGKGHRSNNAKFLSIVDKIDQLNFNELVKSDQKHISPINTFLKTQLKKSNDDLFYQFNKFEEKFQILQNKIVNYIESLKDYKVNGSYVNYIEEKYNNIENYFKASSSIKFKKPNLQELELIINETFDSNDNLDLSLINETWLVFLNFINYLNDIYLKNLNKFVDNYNYYIKNNAQIDINGDIRNLFLNTIIQISDKLFNIFQNSQETNNQLESSPTQYNNILPHYTNSLSTIYYITRINNRLNKIFTHFGKNVMTIGNIGKTTETNKIIKNLRTISSSINQKILESTCSVWVNDCSQFYDLENWEIDEKIISNDVELTNTKLVNIIEFYMIYMLKQIKSLVFIDLEEESNVKIVSTYPSKKMLVSIEIQFMRCLSIIIDSIMKKYNLEQQKSQESNFKILTMNNIDKILRDIYPNLLKNYDAKFEKDLSQQNLKIFTDIDKVNFTILEDVLNKEKTIVDEILTGFFNKIIHGSITTEFKVDNFIYEILTHFVKLVYNLKPITNQEFFIKIINELQDFFLKNFLDYFRKLNTSVENFDVILVNLKLDINFFIEIFEPSKTLKLNEYCFNIADIILNSIKQENDPIISDKKFDNILIQCLKDSDSQFDCLGR</sequence>
<name>A0ACA9Y2Y4_9ASCO</name>
<proteinExistence type="predicted"/>
<evidence type="ECO:0000313" key="2">
    <source>
        <dbReference type="Proteomes" id="UP001152531"/>
    </source>
</evidence>
<comment type="caution">
    <text evidence="1">The sequence shown here is derived from an EMBL/GenBank/DDBJ whole genome shotgun (WGS) entry which is preliminary data.</text>
</comment>
<accession>A0ACA9Y2Y4</accession>
<reference evidence="1" key="1">
    <citation type="submission" date="2022-06" db="EMBL/GenBank/DDBJ databases">
        <authorList>
            <person name="Legras J.-L."/>
            <person name="Devillers H."/>
            <person name="Grondin C."/>
        </authorList>
    </citation>
    <scope>NUCLEOTIDE SEQUENCE</scope>
    <source>
        <strain evidence="1">CLIB 1444</strain>
    </source>
</reference>
<evidence type="ECO:0000313" key="1">
    <source>
        <dbReference type="EMBL" id="CAH6719185.1"/>
    </source>
</evidence>
<protein>
    <submittedName>
        <fullName evidence="1">Exocyst complex component Sec5p</fullName>
    </submittedName>
</protein>
<dbReference type="EMBL" id="CALSDN010000002">
    <property type="protein sequence ID" value="CAH6719185.1"/>
    <property type="molecule type" value="Genomic_DNA"/>
</dbReference>
<dbReference type="Proteomes" id="UP001152531">
    <property type="component" value="Unassembled WGS sequence"/>
</dbReference>
<keyword evidence="2" id="KW-1185">Reference proteome</keyword>